<keyword evidence="2" id="KW-0456">Lyase</keyword>
<dbReference type="PANTHER" id="PTHR10067:SF9">
    <property type="entry name" value="PHOSPHATIDYLSERINE DECARBOXYLASE FAMILY PROTEIN (AFU_ORTHOLOGUE AFUA_7G01730)"/>
    <property type="match status" value="1"/>
</dbReference>
<dbReference type="InterPro" id="IPR022237">
    <property type="entry name" value="PsiD-like"/>
</dbReference>
<dbReference type="GO" id="GO:0005739">
    <property type="term" value="C:mitochondrion"/>
    <property type="evidence" value="ECO:0007669"/>
    <property type="project" value="TreeGrafter"/>
</dbReference>
<evidence type="ECO:0000313" key="6">
    <source>
        <dbReference type="Proteomes" id="UP000800094"/>
    </source>
</evidence>
<feature type="compositionally biased region" description="Basic residues" evidence="3">
    <location>
        <begin position="73"/>
        <end position="86"/>
    </location>
</feature>
<name>A0A6A6HVI7_9PLEO</name>
<evidence type="ECO:0000256" key="3">
    <source>
        <dbReference type="SAM" id="MobiDB-lite"/>
    </source>
</evidence>
<evidence type="ECO:0000259" key="4">
    <source>
        <dbReference type="Pfam" id="PF12588"/>
    </source>
</evidence>
<sequence length="432" mass="48879">MTTIKVLWCDYEGFQGPKDVEVLEETRTIYPEQIDQKRHDVGHIYADENTHLYNQDLAVWRNDLEDNMDEDKKRKKRKRGKRGKKRKEGEEGEEGEEGPTGYEQVRDYQHMLTLFNYALTTAPAWNDNSYSIGIGFAFFLDPDVNAMLKKVLNAWAEYLSSLAATYVLGDDSTGRFSSHCTEDLAATANIGQTSYSFDDLIQCDPSKEHRSFKSWDHFFTRHFHEDKRPVASPDDDRVIANACESKPYNVAKNVSTRDKFWMKGQAYSVVDMLAHDPLYEHFVGGTIYQAFLSALSYHRWHAPGTYFSEPLFEGLGDPDSDKINEGGESNGQGYLTATATRAIIFFEADNKDLGLPDVCFLGIGMTEVSACEMTVKEGRRVGKGDEIGVFRYGGGARCVLFREGVELDEFPQVGQDHNVPVRARLAVVKKSN</sequence>
<dbReference type="AlphaFoldDB" id="A0A6A6HVI7"/>
<keyword evidence="6" id="KW-1185">Reference proteome</keyword>
<gene>
    <name evidence="5" type="ORF">BU26DRAFT_610632</name>
</gene>
<evidence type="ECO:0000256" key="2">
    <source>
        <dbReference type="ARBA" id="ARBA00023239"/>
    </source>
</evidence>
<dbReference type="GeneID" id="54589338"/>
<feature type="domain" description="L-tryptophan decarboxylase PsiD-like" evidence="4">
    <location>
        <begin position="96"/>
        <end position="183"/>
    </location>
</feature>
<protein>
    <recommendedName>
        <fullName evidence="4">L-tryptophan decarboxylase PsiD-like domain-containing protein</fullName>
    </recommendedName>
</protein>
<dbReference type="PANTHER" id="PTHR10067">
    <property type="entry name" value="PHOSPHATIDYLSERINE DECARBOXYLASE"/>
    <property type="match status" value="1"/>
</dbReference>
<keyword evidence="1" id="KW-0210">Decarboxylase</keyword>
<feature type="region of interest" description="Disordered" evidence="3">
    <location>
        <begin position="69"/>
        <end position="102"/>
    </location>
</feature>
<accession>A0A6A6HVI7</accession>
<dbReference type="OrthoDB" id="5973539at2759"/>
<evidence type="ECO:0000313" key="5">
    <source>
        <dbReference type="EMBL" id="KAF2241778.1"/>
    </source>
</evidence>
<dbReference type="GO" id="GO:0004609">
    <property type="term" value="F:phosphatidylserine decarboxylase activity"/>
    <property type="evidence" value="ECO:0007669"/>
    <property type="project" value="InterPro"/>
</dbReference>
<dbReference type="GO" id="GO:0006646">
    <property type="term" value="P:phosphatidylethanolamine biosynthetic process"/>
    <property type="evidence" value="ECO:0007669"/>
    <property type="project" value="TreeGrafter"/>
</dbReference>
<dbReference type="InterPro" id="IPR003817">
    <property type="entry name" value="PS_Dcarbxylase"/>
</dbReference>
<reference evidence="5" key="1">
    <citation type="journal article" date="2020" name="Stud. Mycol.">
        <title>101 Dothideomycetes genomes: a test case for predicting lifestyles and emergence of pathogens.</title>
        <authorList>
            <person name="Haridas S."/>
            <person name="Albert R."/>
            <person name="Binder M."/>
            <person name="Bloem J."/>
            <person name="Labutti K."/>
            <person name="Salamov A."/>
            <person name="Andreopoulos B."/>
            <person name="Baker S."/>
            <person name="Barry K."/>
            <person name="Bills G."/>
            <person name="Bluhm B."/>
            <person name="Cannon C."/>
            <person name="Castanera R."/>
            <person name="Culley D."/>
            <person name="Daum C."/>
            <person name="Ezra D."/>
            <person name="Gonzalez J."/>
            <person name="Henrissat B."/>
            <person name="Kuo A."/>
            <person name="Liang C."/>
            <person name="Lipzen A."/>
            <person name="Lutzoni F."/>
            <person name="Magnuson J."/>
            <person name="Mondo S."/>
            <person name="Nolan M."/>
            <person name="Ohm R."/>
            <person name="Pangilinan J."/>
            <person name="Park H.-J."/>
            <person name="Ramirez L."/>
            <person name="Alfaro M."/>
            <person name="Sun H."/>
            <person name="Tritt A."/>
            <person name="Yoshinaga Y."/>
            <person name="Zwiers L.-H."/>
            <person name="Turgeon B."/>
            <person name="Goodwin S."/>
            <person name="Spatafora J."/>
            <person name="Crous P."/>
            <person name="Grigoriev I."/>
        </authorList>
    </citation>
    <scope>NUCLEOTIDE SEQUENCE</scope>
    <source>
        <strain evidence="5">CBS 122368</strain>
    </source>
</reference>
<dbReference type="EMBL" id="ML987210">
    <property type="protein sequence ID" value="KAF2241778.1"/>
    <property type="molecule type" value="Genomic_DNA"/>
</dbReference>
<dbReference type="Pfam" id="PF02666">
    <property type="entry name" value="PS_Dcarbxylase"/>
    <property type="match status" value="1"/>
</dbReference>
<proteinExistence type="predicted"/>
<dbReference type="Pfam" id="PF12588">
    <property type="entry name" value="PSDC"/>
    <property type="match status" value="1"/>
</dbReference>
<evidence type="ECO:0000256" key="1">
    <source>
        <dbReference type="ARBA" id="ARBA00022793"/>
    </source>
</evidence>
<dbReference type="Proteomes" id="UP000800094">
    <property type="component" value="Unassembled WGS sequence"/>
</dbReference>
<organism evidence="5 6">
    <name type="scientific">Trematosphaeria pertusa</name>
    <dbReference type="NCBI Taxonomy" id="390896"/>
    <lineage>
        <taxon>Eukaryota</taxon>
        <taxon>Fungi</taxon>
        <taxon>Dikarya</taxon>
        <taxon>Ascomycota</taxon>
        <taxon>Pezizomycotina</taxon>
        <taxon>Dothideomycetes</taxon>
        <taxon>Pleosporomycetidae</taxon>
        <taxon>Pleosporales</taxon>
        <taxon>Massarineae</taxon>
        <taxon>Trematosphaeriaceae</taxon>
        <taxon>Trematosphaeria</taxon>
    </lineage>
</organism>
<dbReference type="RefSeq" id="XP_033676782.1">
    <property type="nucleotide sequence ID" value="XM_033836008.1"/>
</dbReference>